<name>A0A0H1BUS9_9EURO</name>
<evidence type="ECO:0000313" key="2">
    <source>
        <dbReference type="Proteomes" id="UP000053573"/>
    </source>
</evidence>
<dbReference type="AlphaFoldDB" id="A0A0H1BUS9"/>
<keyword evidence="2" id="KW-1185">Reference proteome</keyword>
<proteinExistence type="predicted"/>
<accession>A0A0H1BUS9</accession>
<reference evidence="2" key="1">
    <citation type="journal article" date="2015" name="PLoS Genet.">
        <title>The dynamic genome and transcriptome of the human fungal pathogen Blastomyces and close relative Emmonsia.</title>
        <authorList>
            <person name="Munoz J.F."/>
            <person name="Gauthier G.M."/>
            <person name="Desjardins C.A."/>
            <person name="Gallo J.E."/>
            <person name="Holder J."/>
            <person name="Sullivan T.D."/>
            <person name="Marty A.J."/>
            <person name="Carmen J.C."/>
            <person name="Chen Z."/>
            <person name="Ding L."/>
            <person name="Gujja S."/>
            <person name="Magrini V."/>
            <person name="Misas E."/>
            <person name="Mitreva M."/>
            <person name="Priest M."/>
            <person name="Saif S."/>
            <person name="Whiston E.A."/>
            <person name="Young S."/>
            <person name="Zeng Q."/>
            <person name="Goldman W.E."/>
            <person name="Mardis E.R."/>
            <person name="Taylor J.W."/>
            <person name="McEwen J.G."/>
            <person name="Clay O.K."/>
            <person name="Klein B.S."/>
            <person name="Cuomo C.A."/>
        </authorList>
    </citation>
    <scope>NUCLEOTIDE SEQUENCE [LARGE SCALE GENOMIC DNA]</scope>
    <source>
        <strain evidence="2">UAMH 139</strain>
    </source>
</reference>
<gene>
    <name evidence="1" type="ORF">EMPG_12205</name>
</gene>
<comment type="caution">
    <text evidence="1">The sequence shown here is derived from an EMBL/GenBank/DDBJ whole genome shotgun (WGS) entry which is preliminary data.</text>
</comment>
<sequence>MDLFMLRSRQKCPHTTLRRSTAGAELRRDACATLCRSSSWKCPAGSPGRNEALR</sequence>
<organism evidence="1 2">
    <name type="scientific">Blastomyces silverae</name>
    <dbReference type="NCBI Taxonomy" id="2060906"/>
    <lineage>
        <taxon>Eukaryota</taxon>
        <taxon>Fungi</taxon>
        <taxon>Dikarya</taxon>
        <taxon>Ascomycota</taxon>
        <taxon>Pezizomycotina</taxon>
        <taxon>Eurotiomycetes</taxon>
        <taxon>Eurotiomycetidae</taxon>
        <taxon>Onygenales</taxon>
        <taxon>Ajellomycetaceae</taxon>
        <taxon>Blastomyces</taxon>
    </lineage>
</organism>
<evidence type="ECO:0000313" key="1">
    <source>
        <dbReference type="EMBL" id="KLJ12801.1"/>
    </source>
</evidence>
<protein>
    <submittedName>
        <fullName evidence="1">Uncharacterized protein</fullName>
    </submittedName>
</protein>
<dbReference type="EMBL" id="LDEV01000693">
    <property type="protein sequence ID" value="KLJ12801.1"/>
    <property type="molecule type" value="Genomic_DNA"/>
</dbReference>
<dbReference type="Proteomes" id="UP000053573">
    <property type="component" value="Unassembled WGS sequence"/>
</dbReference>